<protein>
    <submittedName>
        <fullName evidence="3">Uncharacterized protein</fullName>
    </submittedName>
</protein>
<keyword evidence="2" id="KW-1133">Transmembrane helix</keyword>
<accession>A0A9Q0K2Y8</accession>
<comment type="caution">
    <text evidence="3">The sequence shown here is derived from an EMBL/GenBank/DDBJ whole genome shotgun (WGS) entry which is preliminary data.</text>
</comment>
<evidence type="ECO:0000313" key="4">
    <source>
        <dbReference type="Proteomes" id="UP001141806"/>
    </source>
</evidence>
<reference evidence="3" key="1">
    <citation type="journal article" date="2023" name="Plant J.">
        <title>The genome of the king protea, Protea cynaroides.</title>
        <authorList>
            <person name="Chang J."/>
            <person name="Duong T.A."/>
            <person name="Schoeman C."/>
            <person name="Ma X."/>
            <person name="Roodt D."/>
            <person name="Barker N."/>
            <person name="Li Z."/>
            <person name="Van de Peer Y."/>
            <person name="Mizrachi E."/>
        </authorList>
    </citation>
    <scope>NUCLEOTIDE SEQUENCE</scope>
    <source>
        <tissue evidence="3">Young leaves</tissue>
    </source>
</reference>
<name>A0A9Q0K2Y8_9MAGN</name>
<dbReference type="Proteomes" id="UP001141806">
    <property type="component" value="Unassembled WGS sequence"/>
</dbReference>
<dbReference type="EMBL" id="JAMYWD010000009">
    <property type="protein sequence ID" value="KAJ4960932.1"/>
    <property type="molecule type" value="Genomic_DNA"/>
</dbReference>
<feature type="transmembrane region" description="Helical" evidence="2">
    <location>
        <begin position="144"/>
        <end position="162"/>
    </location>
</feature>
<feature type="compositionally biased region" description="Basic residues" evidence="1">
    <location>
        <begin position="64"/>
        <end position="75"/>
    </location>
</feature>
<evidence type="ECO:0000313" key="3">
    <source>
        <dbReference type="EMBL" id="KAJ4960932.1"/>
    </source>
</evidence>
<evidence type="ECO:0000256" key="1">
    <source>
        <dbReference type="SAM" id="MobiDB-lite"/>
    </source>
</evidence>
<feature type="region of interest" description="Disordered" evidence="1">
    <location>
        <begin position="57"/>
        <end position="81"/>
    </location>
</feature>
<keyword evidence="2" id="KW-0472">Membrane</keyword>
<proteinExistence type="predicted"/>
<gene>
    <name evidence="3" type="ORF">NE237_020842</name>
</gene>
<dbReference type="AlphaFoldDB" id="A0A9Q0K2Y8"/>
<organism evidence="3 4">
    <name type="scientific">Protea cynaroides</name>
    <dbReference type="NCBI Taxonomy" id="273540"/>
    <lineage>
        <taxon>Eukaryota</taxon>
        <taxon>Viridiplantae</taxon>
        <taxon>Streptophyta</taxon>
        <taxon>Embryophyta</taxon>
        <taxon>Tracheophyta</taxon>
        <taxon>Spermatophyta</taxon>
        <taxon>Magnoliopsida</taxon>
        <taxon>Proteales</taxon>
        <taxon>Proteaceae</taxon>
        <taxon>Protea</taxon>
    </lineage>
</organism>
<keyword evidence="2" id="KW-0812">Transmembrane</keyword>
<keyword evidence="4" id="KW-1185">Reference proteome</keyword>
<evidence type="ECO:0000256" key="2">
    <source>
        <dbReference type="SAM" id="Phobius"/>
    </source>
</evidence>
<sequence>MNDLLQGLASMKIISDPEKFDIEKAMSSLSLTVSSSSTDHDLLSVVNMMKYLKLKKGQDDRRRVGSSRAKRKTARRSTPTSLMISPLKKRTSSDYLMISPLQKRSSSDYEKKQTHKDIDSQLRVLILFRKQILVSTSKTMDQSYISLQVFLGLLTLLMPIVISTLQEMRGRESVCII</sequence>